<protein>
    <submittedName>
        <fullName evidence="1">Uncharacterized protein</fullName>
    </submittedName>
</protein>
<evidence type="ECO:0000313" key="1">
    <source>
        <dbReference type="EMBL" id="KKM83388.1"/>
    </source>
</evidence>
<sequence length="65" mass="7338">MSDRPMSPEEALTKKRPGYVVSLEDTEIRCPECKESMTLPGPIAELDFYQCHSCGYMIDLKAARV</sequence>
<organism evidence="1">
    <name type="scientific">marine sediment metagenome</name>
    <dbReference type="NCBI Taxonomy" id="412755"/>
    <lineage>
        <taxon>unclassified sequences</taxon>
        <taxon>metagenomes</taxon>
        <taxon>ecological metagenomes</taxon>
    </lineage>
</organism>
<comment type="caution">
    <text evidence="1">The sequence shown here is derived from an EMBL/GenBank/DDBJ whole genome shotgun (WGS) entry which is preliminary data.</text>
</comment>
<dbReference type="AlphaFoldDB" id="A0A0F9KN76"/>
<reference evidence="1" key="1">
    <citation type="journal article" date="2015" name="Nature">
        <title>Complex archaea that bridge the gap between prokaryotes and eukaryotes.</title>
        <authorList>
            <person name="Spang A."/>
            <person name="Saw J.H."/>
            <person name="Jorgensen S.L."/>
            <person name="Zaremba-Niedzwiedzka K."/>
            <person name="Martijn J."/>
            <person name="Lind A.E."/>
            <person name="van Eijk R."/>
            <person name="Schleper C."/>
            <person name="Guy L."/>
            <person name="Ettema T.J."/>
        </authorList>
    </citation>
    <scope>NUCLEOTIDE SEQUENCE</scope>
</reference>
<proteinExistence type="predicted"/>
<dbReference type="EMBL" id="LAZR01007720">
    <property type="protein sequence ID" value="KKM83388.1"/>
    <property type="molecule type" value="Genomic_DNA"/>
</dbReference>
<name>A0A0F9KN76_9ZZZZ</name>
<gene>
    <name evidence="1" type="ORF">LCGC14_1309840</name>
</gene>
<accession>A0A0F9KN76</accession>